<comment type="caution">
    <text evidence="1">The sequence shown here is derived from an EMBL/GenBank/DDBJ whole genome shotgun (WGS) entry which is preliminary data.</text>
</comment>
<dbReference type="OMA" id="HIMESPQ"/>
<name>X6NK91_RETFI</name>
<evidence type="ECO:0000313" key="2">
    <source>
        <dbReference type="Proteomes" id="UP000023152"/>
    </source>
</evidence>
<keyword evidence="2" id="KW-1185">Reference proteome</keyword>
<dbReference type="Proteomes" id="UP000023152">
    <property type="component" value="Unassembled WGS sequence"/>
</dbReference>
<gene>
    <name evidence="1" type="ORF">RFI_10983</name>
</gene>
<reference evidence="1 2" key="1">
    <citation type="journal article" date="2013" name="Curr. Biol.">
        <title>The Genome of the Foraminiferan Reticulomyxa filosa.</title>
        <authorList>
            <person name="Glockner G."/>
            <person name="Hulsmann N."/>
            <person name="Schleicher M."/>
            <person name="Noegel A.A."/>
            <person name="Eichinger L."/>
            <person name="Gallinger C."/>
            <person name="Pawlowski J."/>
            <person name="Sierra R."/>
            <person name="Euteneuer U."/>
            <person name="Pillet L."/>
            <person name="Moustafa A."/>
            <person name="Platzer M."/>
            <person name="Groth M."/>
            <person name="Szafranski K."/>
            <person name="Schliwa M."/>
        </authorList>
    </citation>
    <scope>NUCLEOTIDE SEQUENCE [LARGE SCALE GENOMIC DNA]</scope>
</reference>
<accession>X6NK91</accession>
<evidence type="ECO:0000313" key="1">
    <source>
        <dbReference type="EMBL" id="ETO26154.1"/>
    </source>
</evidence>
<dbReference type="OrthoDB" id="442278at2759"/>
<dbReference type="AlphaFoldDB" id="X6NK91"/>
<protein>
    <submittedName>
        <fullName evidence="1">Uncharacterized protein</fullName>
    </submittedName>
</protein>
<dbReference type="EMBL" id="ASPP01008048">
    <property type="protein sequence ID" value="ETO26154.1"/>
    <property type="molecule type" value="Genomic_DNA"/>
</dbReference>
<organism evidence="1 2">
    <name type="scientific">Reticulomyxa filosa</name>
    <dbReference type="NCBI Taxonomy" id="46433"/>
    <lineage>
        <taxon>Eukaryota</taxon>
        <taxon>Sar</taxon>
        <taxon>Rhizaria</taxon>
        <taxon>Retaria</taxon>
        <taxon>Foraminifera</taxon>
        <taxon>Monothalamids</taxon>
        <taxon>Reticulomyxidae</taxon>
        <taxon>Reticulomyxa</taxon>
    </lineage>
</organism>
<sequence>MNINTCFHCLFNWDLIQILIKNLSERKIQMYWSGRQNNEQPTLNLFIALLEQAFTNQSNGKGETMTQTPVKTENISSEVASLVQKQSLTDIDGNALTIISIRPLEKERKEIYSAVISDLNEGEVVVCECKPSDNLEDGDLVERIIVVKLDEKECNNIITECKISLDEFPPSGLVEYTFDEKADKARWYLSQMCLASLEHYKGNRFRLWKEMIEKPDCKATFRRLLRIGVINRMFDHVAFPSPDHEKADWEVKNDSGKIVIMPRPIQGLRQWNVSKRAYDQISPLLPGAPTDSEKEEYWKAMLVKFKEQHGEQEIADLLNDKKTEEKEDA</sequence>
<proteinExistence type="predicted"/>